<dbReference type="EMBL" id="QGKX02000095">
    <property type="protein sequence ID" value="KAF3570750.1"/>
    <property type="molecule type" value="Genomic_DNA"/>
</dbReference>
<evidence type="ECO:0000313" key="4">
    <source>
        <dbReference type="Proteomes" id="UP000712600"/>
    </source>
</evidence>
<accession>A0A8S9RD86</accession>
<feature type="region of interest" description="Disordered" evidence="2">
    <location>
        <begin position="304"/>
        <end position="341"/>
    </location>
</feature>
<sequence>MVANQRTTDFLRLAGKLPDDPNSVDPRRTSPFPIYLGIHEKNDEFEMVKLFRTEDCPAKVASQAHRHTHPKQSISKPRVPDLPPGFEGNHYAEKLSVSTIPRIKWKRPSKFIVSGTWLMGDGGESTERRTENLRISKVLEAIYPHRSTIPSRPSVSPVVEAESFDDSKTPTIRLTPIEDESESSEESSNTTASKQSSLETKPSIQGLVSGPAPELSLAAASAALAALMKTKEQGSMIDPDLLIKLLSNPKMIKHLITDTTGKSSEPKNQPLETNTINPTRLVAEHATPLPLTKPQPTIIPQKQGFTASQPFTNPEQRRVSPPKTEQRRVSPPKPVNQNISPLNQVPVSIPMSVQPCVISIATQPPLPARLPSSSLPMNVNPHQRPPRVFSEPKVTVNPPHHNSAYRTPEMNIVQAPVGFGRGPQTGFNNYPMNLNRTGKPVVQPMKSDDYFKNLIREHGTANHETNQYHSQNGKFNGRIDQNKVQKQCIYYGTARGCQMGDRCVCVHDRLRPNFEAEAPGAKRLKFGSYDRNNF</sequence>
<keyword evidence="1" id="KW-0238">DNA-binding</keyword>
<protein>
    <recommendedName>
        <fullName evidence="5">C3H1-type domain-containing protein</fullName>
    </recommendedName>
</protein>
<feature type="compositionally biased region" description="Polar residues" evidence="2">
    <location>
        <begin position="189"/>
        <end position="203"/>
    </location>
</feature>
<gene>
    <name evidence="3" type="ORF">F2Q69_00061658</name>
</gene>
<evidence type="ECO:0000313" key="3">
    <source>
        <dbReference type="EMBL" id="KAF3570750.1"/>
    </source>
</evidence>
<reference evidence="3" key="1">
    <citation type="submission" date="2019-12" db="EMBL/GenBank/DDBJ databases">
        <title>Genome sequencing and annotation of Brassica cretica.</title>
        <authorList>
            <person name="Studholme D.J."/>
            <person name="Sarris P."/>
        </authorList>
    </citation>
    <scope>NUCLEOTIDE SEQUENCE</scope>
    <source>
        <strain evidence="3">PFS-109/04</strain>
        <tissue evidence="3">Leaf</tissue>
    </source>
</reference>
<proteinExistence type="predicted"/>
<feature type="region of interest" description="Disordered" evidence="2">
    <location>
        <begin position="147"/>
        <end position="207"/>
    </location>
</feature>
<dbReference type="PANTHER" id="PTHR33400:SF12">
    <property type="entry name" value="ZINC FINGER CCCH DOMAIN-CONTAINING PROTEIN 45-RELATED"/>
    <property type="match status" value="1"/>
</dbReference>
<comment type="caution">
    <text evidence="3">The sequence shown here is derived from an EMBL/GenBank/DDBJ whole genome shotgun (WGS) entry which is preliminary data.</text>
</comment>
<dbReference type="AlphaFoldDB" id="A0A8S9RD86"/>
<evidence type="ECO:0008006" key="5">
    <source>
        <dbReference type="Google" id="ProtNLM"/>
    </source>
</evidence>
<evidence type="ECO:0000256" key="1">
    <source>
        <dbReference type="ARBA" id="ARBA00023125"/>
    </source>
</evidence>
<dbReference type="GO" id="GO:0003677">
    <property type="term" value="F:DNA binding"/>
    <property type="evidence" value="ECO:0007669"/>
    <property type="project" value="UniProtKB-KW"/>
</dbReference>
<evidence type="ECO:0000256" key="2">
    <source>
        <dbReference type="SAM" id="MobiDB-lite"/>
    </source>
</evidence>
<feature type="compositionally biased region" description="Polar residues" evidence="2">
    <location>
        <begin position="304"/>
        <end position="314"/>
    </location>
</feature>
<organism evidence="3 4">
    <name type="scientific">Brassica cretica</name>
    <name type="common">Mustard</name>
    <dbReference type="NCBI Taxonomy" id="69181"/>
    <lineage>
        <taxon>Eukaryota</taxon>
        <taxon>Viridiplantae</taxon>
        <taxon>Streptophyta</taxon>
        <taxon>Embryophyta</taxon>
        <taxon>Tracheophyta</taxon>
        <taxon>Spermatophyta</taxon>
        <taxon>Magnoliopsida</taxon>
        <taxon>eudicotyledons</taxon>
        <taxon>Gunneridae</taxon>
        <taxon>Pentapetalae</taxon>
        <taxon>rosids</taxon>
        <taxon>malvids</taxon>
        <taxon>Brassicales</taxon>
        <taxon>Brassicaceae</taxon>
        <taxon>Brassiceae</taxon>
        <taxon>Brassica</taxon>
    </lineage>
</organism>
<name>A0A8S9RD86_BRACR</name>
<dbReference type="Proteomes" id="UP000712600">
    <property type="component" value="Unassembled WGS sequence"/>
</dbReference>
<dbReference type="PANTHER" id="PTHR33400">
    <property type="entry name" value="ZINC FINGER CCCH DOMAIN-CONTAINING PROTEIN 6-RELATED"/>
    <property type="match status" value="1"/>
</dbReference>